<dbReference type="InterPro" id="IPR050660">
    <property type="entry name" value="NEK_Ser/Thr_kinase"/>
</dbReference>
<dbReference type="Gene3D" id="1.10.510.10">
    <property type="entry name" value="Transferase(Phosphotransferase) domain 1"/>
    <property type="match status" value="1"/>
</dbReference>
<evidence type="ECO:0000256" key="3">
    <source>
        <dbReference type="ARBA" id="ARBA00022679"/>
    </source>
</evidence>
<dbReference type="InterPro" id="IPR008271">
    <property type="entry name" value="Ser/Thr_kinase_AS"/>
</dbReference>
<dbReference type="Gene3D" id="3.30.200.20">
    <property type="entry name" value="Phosphorylase Kinase, domain 1"/>
    <property type="match status" value="1"/>
</dbReference>
<name>A0A1C4H670_9BIFI</name>
<keyword evidence="9" id="KW-1133">Transmembrane helix</keyword>
<evidence type="ECO:0000256" key="2">
    <source>
        <dbReference type="ARBA" id="ARBA00012513"/>
    </source>
</evidence>
<dbReference type="EMBL" id="FMBL01000003">
    <property type="protein sequence ID" value="SCC80262.1"/>
    <property type="molecule type" value="Genomic_DNA"/>
</dbReference>
<dbReference type="InterPro" id="IPR011009">
    <property type="entry name" value="Kinase-like_dom_sf"/>
</dbReference>
<dbReference type="GO" id="GO:0004674">
    <property type="term" value="F:protein serine/threonine kinase activity"/>
    <property type="evidence" value="ECO:0007669"/>
    <property type="project" value="UniProtKB-KW"/>
</dbReference>
<evidence type="ECO:0000256" key="1">
    <source>
        <dbReference type="ARBA" id="ARBA00010886"/>
    </source>
</evidence>
<evidence type="ECO:0000256" key="9">
    <source>
        <dbReference type="SAM" id="Phobius"/>
    </source>
</evidence>
<feature type="domain" description="Protein kinase" evidence="10">
    <location>
        <begin position="21"/>
        <end position="326"/>
    </location>
</feature>
<dbReference type="PANTHER" id="PTHR43671:SF13">
    <property type="entry name" value="SERINE_THREONINE-PROTEIN KINASE NEK2"/>
    <property type="match status" value="1"/>
</dbReference>
<dbReference type="PANTHER" id="PTHR43671">
    <property type="entry name" value="SERINE/THREONINE-PROTEIN KINASE NEK"/>
    <property type="match status" value="1"/>
</dbReference>
<proteinExistence type="inferred from homology"/>
<dbReference type="EC" id="2.7.11.1" evidence="2"/>
<feature type="compositionally biased region" description="Polar residues" evidence="8">
    <location>
        <begin position="81"/>
        <end position="94"/>
    </location>
</feature>
<dbReference type="OrthoDB" id="9762169at2"/>
<protein>
    <recommendedName>
        <fullName evidence="2">non-specific serine/threonine protein kinase</fullName>
        <ecNumber evidence="2">2.7.11.1</ecNumber>
    </recommendedName>
</protein>
<evidence type="ECO:0000256" key="5">
    <source>
        <dbReference type="ARBA" id="ARBA00022777"/>
    </source>
</evidence>
<keyword evidence="11" id="KW-0723">Serine/threonine-protein kinase</keyword>
<feature type="transmembrane region" description="Helical" evidence="9">
    <location>
        <begin position="598"/>
        <end position="620"/>
    </location>
</feature>
<feature type="binding site" evidence="7">
    <location>
        <position position="49"/>
    </location>
    <ligand>
        <name>ATP</name>
        <dbReference type="ChEBI" id="CHEBI:30616"/>
    </ligand>
</feature>
<reference evidence="12" key="1">
    <citation type="submission" date="2016-08" db="EMBL/GenBank/DDBJ databases">
        <authorList>
            <person name="Varghese N."/>
            <person name="Submissions Spin"/>
        </authorList>
    </citation>
    <scope>NUCLEOTIDE SEQUENCE [LARGE SCALE GENOMIC DNA]</scope>
    <source>
        <strain evidence="12">R-52791</strain>
    </source>
</reference>
<keyword evidence="6 7" id="KW-0067">ATP-binding</keyword>
<feature type="transmembrane region" description="Helical" evidence="9">
    <location>
        <begin position="640"/>
        <end position="662"/>
    </location>
</feature>
<evidence type="ECO:0000313" key="11">
    <source>
        <dbReference type="EMBL" id="SCC80262.1"/>
    </source>
</evidence>
<dbReference type="PROSITE" id="PS50011">
    <property type="entry name" value="PROTEIN_KINASE_DOM"/>
    <property type="match status" value="1"/>
</dbReference>
<evidence type="ECO:0000256" key="4">
    <source>
        <dbReference type="ARBA" id="ARBA00022741"/>
    </source>
</evidence>
<evidence type="ECO:0000256" key="8">
    <source>
        <dbReference type="SAM" id="MobiDB-lite"/>
    </source>
</evidence>
<comment type="similarity">
    <text evidence="1">Belongs to the protein kinase superfamily. NEK Ser/Thr protein kinase family. NIMA subfamily.</text>
</comment>
<dbReference type="RefSeq" id="WP_091848148.1">
    <property type="nucleotide sequence ID" value="NZ_FMBL01000003.1"/>
</dbReference>
<dbReference type="PROSITE" id="PS00108">
    <property type="entry name" value="PROTEIN_KINASE_ST"/>
    <property type="match status" value="1"/>
</dbReference>
<feature type="region of interest" description="Disordered" evidence="8">
    <location>
        <begin position="360"/>
        <end position="454"/>
    </location>
</feature>
<dbReference type="SUPFAM" id="SSF56112">
    <property type="entry name" value="Protein kinase-like (PK-like)"/>
    <property type="match status" value="1"/>
</dbReference>
<dbReference type="GO" id="GO:0005524">
    <property type="term" value="F:ATP binding"/>
    <property type="evidence" value="ECO:0007669"/>
    <property type="project" value="UniProtKB-UniRule"/>
</dbReference>
<dbReference type="AlphaFoldDB" id="A0A1C4H670"/>
<feature type="compositionally biased region" description="Polar residues" evidence="8">
    <location>
        <begin position="376"/>
        <end position="397"/>
    </location>
</feature>
<dbReference type="Proteomes" id="UP000242610">
    <property type="component" value="Unassembled WGS sequence"/>
</dbReference>
<evidence type="ECO:0000256" key="6">
    <source>
        <dbReference type="ARBA" id="ARBA00022840"/>
    </source>
</evidence>
<dbReference type="STRING" id="1505727.GA0061077_1119"/>
<keyword evidence="9" id="KW-0472">Membrane</keyword>
<dbReference type="InterPro" id="IPR000719">
    <property type="entry name" value="Prot_kinase_dom"/>
</dbReference>
<dbReference type="PROSITE" id="PS00107">
    <property type="entry name" value="PROTEIN_KINASE_ATP"/>
    <property type="match status" value="1"/>
</dbReference>
<accession>A0A1C4H670</accession>
<sequence>MGDMSDLNALDLQAGDIVGGYTLISRLGGGAMGSVWRVRDGGGEMYAMKILRDSLRDGNEAGSDGTPSEGPHANVAEGIGNDSNADQNNGNETGSVHSHHHSHEVHVTARERMRREAVAMRKINHPGVCAIVDMELDDSLAFIVTELIEGKNLQDDVAANGRYVGDDLQRLAAKLIDAVQAVHAQGIIHRDIKPTNVMISASGPVLVDFGIAMTEGESHVTRTGLVMGTPGFIAPEIIDGAESNEATDWWSLASVIAFAATGHPVFGSKPMMAVLEREASGNANLAGLAPNTLAALRSALNPDPSKRCSPQDLLQGITLDTLNPFENGELSNDESNDTMPWPLKNNGAAANNANTETYKTQEVMPPFGISPRTDSDSGSPIQDNPRSMWTDNPTDLITRQLEPAQRQPRDSTRLMAQPEGSETAPVPVGSNGSTNMDQTSVLPTSNIQPAQPMETGTMPLAMNLLPQAQPSMAPQTQPSVYASYPYSPANIPMPPAPLPEQTVNPADIRRDALISRSTLVLWLAMVPLALLAAAMPAVSLCCAAVLLWLLLTLGYGETSQLEREARRDGIRKRGDTALRLASLPWHAIKALLSSIPRIVAMVLIADLSPIVVNLVSGLPTKTVSMTIGSLHIPLLLAADISFSYSSASLAIFMAAAWLITVFGPRKATLRLGAGCLGKSRHRSTAINGTAGETREIFEPQDDGYADGYVDDDLSGVGENVNEPHGSHWLNRGSIMLILWAVATVAAAVLVLTNGQIDWIPLPNPSL</sequence>
<gene>
    <name evidence="11" type="ORF">GA0061077_1119</name>
</gene>
<keyword evidence="3" id="KW-0808">Transferase</keyword>
<keyword evidence="12" id="KW-1185">Reference proteome</keyword>
<keyword evidence="9" id="KW-0812">Transmembrane</keyword>
<feature type="region of interest" description="Disordered" evidence="8">
    <location>
        <begin position="57"/>
        <end position="110"/>
    </location>
</feature>
<evidence type="ECO:0000259" key="10">
    <source>
        <dbReference type="PROSITE" id="PS50011"/>
    </source>
</evidence>
<keyword evidence="5 11" id="KW-0418">Kinase</keyword>
<feature type="transmembrane region" description="Helical" evidence="9">
    <location>
        <begin position="736"/>
        <end position="756"/>
    </location>
</feature>
<dbReference type="CDD" id="cd14014">
    <property type="entry name" value="STKc_PknB_like"/>
    <property type="match status" value="1"/>
</dbReference>
<keyword evidence="4 7" id="KW-0547">Nucleotide-binding</keyword>
<dbReference type="InterPro" id="IPR017441">
    <property type="entry name" value="Protein_kinase_ATP_BS"/>
</dbReference>
<organism evidence="11 12">
    <name type="scientific">Bifidobacterium commune</name>
    <dbReference type="NCBI Taxonomy" id="1505727"/>
    <lineage>
        <taxon>Bacteria</taxon>
        <taxon>Bacillati</taxon>
        <taxon>Actinomycetota</taxon>
        <taxon>Actinomycetes</taxon>
        <taxon>Bifidobacteriales</taxon>
        <taxon>Bifidobacteriaceae</taxon>
        <taxon>Bifidobacterium</taxon>
    </lineage>
</organism>
<dbReference type="SMART" id="SM00220">
    <property type="entry name" value="S_TKc"/>
    <property type="match status" value="1"/>
</dbReference>
<evidence type="ECO:0000313" key="12">
    <source>
        <dbReference type="Proteomes" id="UP000242610"/>
    </source>
</evidence>
<feature type="compositionally biased region" description="Polar residues" evidence="8">
    <location>
        <begin position="430"/>
        <end position="449"/>
    </location>
</feature>
<dbReference type="Pfam" id="PF00069">
    <property type="entry name" value="Pkinase"/>
    <property type="match status" value="1"/>
</dbReference>
<evidence type="ECO:0000256" key="7">
    <source>
        <dbReference type="PROSITE-ProRule" id="PRU10141"/>
    </source>
</evidence>
<feature type="transmembrane region" description="Helical" evidence="9">
    <location>
        <begin position="519"/>
        <end position="551"/>
    </location>
</feature>